<feature type="compositionally biased region" description="Basic and acidic residues" evidence="1">
    <location>
        <begin position="51"/>
        <end position="62"/>
    </location>
</feature>
<evidence type="ECO:0000313" key="3">
    <source>
        <dbReference type="Proteomes" id="UP000736335"/>
    </source>
</evidence>
<dbReference type="OrthoDB" id="3239511at2759"/>
<feature type="region of interest" description="Disordered" evidence="1">
    <location>
        <begin position="35"/>
        <end position="146"/>
    </location>
</feature>
<protein>
    <submittedName>
        <fullName evidence="2">Uncharacterized protein</fullName>
    </submittedName>
</protein>
<feature type="compositionally biased region" description="Basic and acidic residues" evidence="1">
    <location>
        <begin position="35"/>
        <end position="44"/>
    </location>
</feature>
<organism evidence="2 3">
    <name type="scientific">Thelephora terrestris</name>
    <dbReference type="NCBI Taxonomy" id="56493"/>
    <lineage>
        <taxon>Eukaryota</taxon>
        <taxon>Fungi</taxon>
        <taxon>Dikarya</taxon>
        <taxon>Basidiomycota</taxon>
        <taxon>Agaricomycotina</taxon>
        <taxon>Agaricomycetes</taxon>
        <taxon>Thelephorales</taxon>
        <taxon>Thelephoraceae</taxon>
        <taxon>Thelephora</taxon>
    </lineage>
</organism>
<accession>A0A9P6L2B8</accession>
<evidence type="ECO:0000256" key="1">
    <source>
        <dbReference type="SAM" id="MobiDB-lite"/>
    </source>
</evidence>
<feature type="compositionally biased region" description="Basic and acidic residues" evidence="1">
    <location>
        <begin position="122"/>
        <end position="144"/>
    </location>
</feature>
<feature type="compositionally biased region" description="Basic and acidic residues" evidence="1">
    <location>
        <begin position="74"/>
        <end position="92"/>
    </location>
</feature>
<proteinExistence type="predicted"/>
<comment type="caution">
    <text evidence="2">The sequence shown here is derived from an EMBL/GenBank/DDBJ whole genome shotgun (WGS) entry which is preliminary data.</text>
</comment>
<dbReference type="EMBL" id="WIUZ02000020">
    <property type="protein sequence ID" value="KAF9779252.1"/>
    <property type="molecule type" value="Genomic_DNA"/>
</dbReference>
<sequence length="212" mass="24148">MPPRSKRPPQRPALESKICPHCGNAFNSRGFVQHERSCRERPEEPILVIDHTAENTDPKPGENDDGIPIAAIADDLHTTDDVQVEQSDRSTDNRGSGDQTPDNGDIKIEYHPHSGKGTHILSSDEYRESFRDHSEPTPPDDDRPWLPFSSQEDFEFTEFVHDAALNQKQINRLIKLIRTCQKEPNKFTFRNFKDMRASLDDASKLLTPVTTF</sequence>
<reference evidence="2" key="1">
    <citation type="journal article" date="2020" name="Nat. Commun.">
        <title>Large-scale genome sequencing of mycorrhizal fungi provides insights into the early evolution of symbiotic traits.</title>
        <authorList>
            <person name="Miyauchi S."/>
            <person name="Kiss E."/>
            <person name="Kuo A."/>
            <person name="Drula E."/>
            <person name="Kohler A."/>
            <person name="Sanchez-Garcia M."/>
            <person name="Morin E."/>
            <person name="Andreopoulos B."/>
            <person name="Barry K.W."/>
            <person name="Bonito G."/>
            <person name="Buee M."/>
            <person name="Carver A."/>
            <person name="Chen C."/>
            <person name="Cichocki N."/>
            <person name="Clum A."/>
            <person name="Culley D."/>
            <person name="Crous P.W."/>
            <person name="Fauchery L."/>
            <person name="Girlanda M."/>
            <person name="Hayes R.D."/>
            <person name="Keri Z."/>
            <person name="LaButti K."/>
            <person name="Lipzen A."/>
            <person name="Lombard V."/>
            <person name="Magnuson J."/>
            <person name="Maillard F."/>
            <person name="Murat C."/>
            <person name="Nolan M."/>
            <person name="Ohm R.A."/>
            <person name="Pangilinan J."/>
            <person name="Pereira M.F."/>
            <person name="Perotto S."/>
            <person name="Peter M."/>
            <person name="Pfister S."/>
            <person name="Riley R."/>
            <person name="Sitrit Y."/>
            <person name="Stielow J.B."/>
            <person name="Szollosi G."/>
            <person name="Zifcakova L."/>
            <person name="Stursova M."/>
            <person name="Spatafora J.W."/>
            <person name="Tedersoo L."/>
            <person name="Vaario L.M."/>
            <person name="Yamada A."/>
            <person name="Yan M."/>
            <person name="Wang P."/>
            <person name="Xu J."/>
            <person name="Bruns T."/>
            <person name="Baldrian P."/>
            <person name="Vilgalys R."/>
            <person name="Dunand C."/>
            <person name="Henrissat B."/>
            <person name="Grigoriev I.V."/>
            <person name="Hibbett D."/>
            <person name="Nagy L.G."/>
            <person name="Martin F.M."/>
        </authorList>
    </citation>
    <scope>NUCLEOTIDE SEQUENCE</scope>
    <source>
        <strain evidence="2">UH-Tt-Lm1</strain>
    </source>
</reference>
<gene>
    <name evidence="2" type="ORF">BJ322DRAFT_1172414</name>
</gene>
<name>A0A9P6L2B8_9AGAM</name>
<dbReference type="AlphaFoldDB" id="A0A9P6L2B8"/>
<evidence type="ECO:0000313" key="2">
    <source>
        <dbReference type="EMBL" id="KAF9779252.1"/>
    </source>
</evidence>
<reference evidence="2" key="2">
    <citation type="submission" date="2020-11" db="EMBL/GenBank/DDBJ databases">
        <authorList>
            <consortium name="DOE Joint Genome Institute"/>
            <person name="Kuo A."/>
            <person name="Miyauchi S."/>
            <person name="Kiss E."/>
            <person name="Drula E."/>
            <person name="Kohler A."/>
            <person name="Sanchez-Garcia M."/>
            <person name="Andreopoulos B."/>
            <person name="Barry K.W."/>
            <person name="Bonito G."/>
            <person name="Buee M."/>
            <person name="Carver A."/>
            <person name="Chen C."/>
            <person name="Cichocki N."/>
            <person name="Clum A."/>
            <person name="Culley D."/>
            <person name="Crous P.W."/>
            <person name="Fauchery L."/>
            <person name="Girlanda M."/>
            <person name="Hayes R."/>
            <person name="Keri Z."/>
            <person name="Labutti K."/>
            <person name="Lipzen A."/>
            <person name="Lombard V."/>
            <person name="Magnuson J."/>
            <person name="Maillard F."/>
            <person name="Morin E."/>
            <person name="Murat C."/>
            <person name="Nolan M."/>
            <person name="Ohm R."/>
            <person name="Pangilinan J."/>
            <person name="Pereira M."/>
            <person name="Perotto S."/>
            <person name="Peter M."/>
            <person name="Riley R."/>
            <person name="Sitrit Y."/>
            <person name="Stielow B."/>
            <person name="Szollosi G."/>
            <person name="Zifcakova L."/>
            <person name="Stursova M."/>
            <person name="Spatafora J.W."/>
            <person name="Tedersoo L."/>
            <person name="Vaario L.-M."/>
            <person name="Yamada A."/>
            <person name="Yan M."/>
            <person name="Wang P."/>
            <person name="Xu J."/>
            <person name="Bruns T."/>
            <person name="Baldrian P."/>
            <person name="Vilgalys R."/>
            <person name="Henrissat B."/>
            <person name="Grigoriev I.V."/>
            <person name="Hibbett D."/>
            <person name="Nagy L.G."/>
            <person name="Martin F.M."/>
        </authorList>
    </citation>
    <scope>NUCLEOTIDE SEQUENCE</scope>
    <source>
        <strain evidence="2">UH-Tt-Lm1</strain>
    </source>
</reference>
<keyword evidence="3" id="KW-1185">Reference proteome</keyword>
<dbReference type="Proteomes" id="UP000736335">
    <property type="component" value="Unassembled WGS sequence"/>
</dbReference>
<feature type="compositionally biased region" description="Polar residues" evidence="1">
    <location>
        <begin position="93"/>
        <end position="102"/>
    </location>
</feature>